<accession>A0A7X4RUH5</accession>
<feature type="signal peptide" evidence="1">
    <location>
        <begin position="1"/>
        <end position="27"/>
    </location>
</feature>
<protein>
    <submittedName>
        <fullName evidence="2">Type VI secretion system-associated protein TagO</fullName>
    </submittedName>
</protein>
<evidence type="ECO:0000256" key="1">
    <source>
        <dbReference type="SAM" id="SignalP"/>
    </source>
</evidence>
<name>A0A7X4RUH5_9VIBR</name>
<evidence type="ECO:0000313" key="3">
    <source>
        <dbReference type="Proteomes" id="UP000462621"/>
    </source>
</evidence>
<dbReference type="NCBIfam" id="TIGR03360">
    <property type="entry name" value="VI_minor_1"/>
    <property type="match status" value="1"/>
</dbReference>
<evidence type="ECO:0000313" key="2">
    <source>
        <dbReference type="EMBL" id="MZI93099.1"/>
    </source>
</evidence>
<proteinExistence type="predicted"/>
<comment type="caution">
    <text evidence="2">The sequence shown here is derived from an EMBL/GenBank/DDBJ whole genome shotgun (WGS) entry which is preliminary data.</text>
</comment>
<dbReference type="RefSeq" id="WP_161154400.1">
    <property type="nucleotide sequence ID" value="NZ_WEKT01000010.1"/>
</dbReference>
<sequence length="223" mass="24815">MNTQRRIVSLFSWVAFSFCVFSSPSMAAGNDTKLVKKAQQCRLITGRLERLDCFDRVFKTPIQVAQKDGEAFPEAWQRAMDAAHQDGDKDRALVTQGEGRGSSAWIALTATNDNTQFKGNAKPVLLMSCMNNLSRVELALPQPVEDGRIRVAVAGGDQQYWRSDDLGVLMSSARGLPAIRMMKSMVKEPRLVLRSNAKFADGLNFNTRDIAQDLSALRQRCGW</sequence>
<dbReference type="Pfam" id="PF11319">
    <property type="entry name" value="VasI"/>
    <property type="match status" value="1"/>
</dbReference>
<dbReference type="InterPro" id="IPR017738">
    <property type="entry name" value="T6SS-assoc_VCA0118"/>
</dbReference>
<feature type="chain" id="PRO_5031435090" evidence="1">
    <location>
        <begin position="28"/>
        <end position="223"/>
    </location>
</feature>
<keyword evidence="3" id="KW-1185">Reference proteome</keyword>
<gene>
    <name evidence="2" type="primary">tagO</name>
    <name evidence="2" type="ORF">F9817_07795</name>
</gene>
<keyword evidence="1" id="KW-0732">Signal</keyword>
<dbReference type="Proteomes" id="UP000462621">
    <property type="component" value="Unassembled WGS sequence"/>
</dbReference>
<dbReference type="AlphaFoldDB" id="A0A7X4RUH5"/>
<organism evidence="2 3">
    <name type="scientific">Vibrio eleionomae</name>
    <dbReference type="NCBI Taxonomy" id="2653505"/>
    <lineage>
        <taxon>Bacteria</taxon>
        <taxon>Pseudomonadati</taxon>
        <taxon>Pseudomonadota</taxon>
        <taxon>Gammaproteobacteria</taxon>
        <taxon>Vibrionales</taxon>
        <taxon>Vibrionaceae</taxon>
        <taxon>Vibrio</taxon>
    </lineage>
</organism>
<reference evidence="2 3" key="1">
    <citation type="submission" date="2019-10" db="EMBL/GenBank/DDBJ databases">
        <title>Vibrio sp. nov. isolated from a shrimp pond.</title>
        <authorList>
            <person name="Gomez-Gil B."/>
            <person name="Enciso-Ibarra J."/>
            <person name="Enciso-Ibarra K."/>
            <person name="Bolan-Mejia C."/>
        </authorList>
    </citation>
    <scope>NUCLEOTIDE SEQUENCE [LARGE SCALE GENOMIC DNA]</scope>
    <source>
        <strain evidence="2 3">CAIM 722</strain>
    </source>
</reference>
<dbReference type="EMBL" id="WEKT01000010">
    <property type="protein sequence ID" value="MZI93099.1"/>
    <property type="molecule type" value="Genomic_DNA"/>
</dbReference>